<dbReference type="SUPFAM" id="SSF53807">
    <property type="entry name" value="Helical backbone' metal receptor"/>
    <property type="match status" value="1"/>
</dbReference>
<dbReference type="AlphaFoldDB" id="A0A2A4Y9Z1"/>
<evidence type="ECO:0000313" key="4">
    <source>
        <dbReference type="EMBL" id="PCI91085.1"/>
    </source>
</evidence>
<evidence type="ECO:0000256" key="3">
    <source>
        <dbReference type="ARBA" id="ARBA00022729"/>
    </source>
</evidence>
<name>A0A2A4Y9Z1_UNCAE</name>
<comment type="caution">
    <text evidence="4">The sequence shown here is derived from an EMBL/GenBank/DDBJ whole genome shotgun (WGS) entry which is preliminary data.</text>
</comment>
<dbReference type="Proteomes" id="UP000217838">
    <property type="component" value="Unassembled WGS sequence"/>
</dbReference>
<reference evidence="5" key="1">
    <citation type="submission" date="2017-08" db="EMBL/GenBank/DDBJ databases">
        <title>A dynamic microbial community with high functional redundancy inhabits the cold, oxic subseafloor aquifer.</title>
        <authorList>
            <person name="Tully B.J."/>
            <person name="Wheat C.G."/>
            <person name="Glazer B.T."/>
            <person name="Huber J.A."/>
        </authorList>
    </citation>
    <scope>NUCLEOTIDE SEQUENCE [LARGE SCALE GENOMIC DNA]</scope>
</reference>
<organism evidence="4 5">
    <name type="scientific">Aerophobetes bacterium</name>
    <dbReference type="NCBI Taxonomy" id="2030807"/>
    <lineage>
        <taxon>Bacteria</taxon>
        <taxon>Candidatus Aerophobota</taxon>
    </lineage>
</organism>
<keyword evidence="2" id="KW-0813">Transport</keyword>
<dbReference type="Gene3D" id="3.40.50.1980">
    <property type="entry name" value="Nitrogenase molybdenum iron protein domain"/>
    <property type="match status" value="2"/>
</dbReference>
<accession>A0A2A4Y9Z1</accession>
<comment type="similarity">
    <text evidence="1">Belongs to the bacterial solute-binding protein 9 family.</text>
</comment>
<feature type="non-terminal residue" evidence="4">
    <location>
        <position position="312"/>
    </location>
</feature>
<dbReference type="PANTHER" id="PTHR42953:SF3">
    <property type="entry name" value="HIGH-AFFINITY ZINC UPTAKE SYSTEM PROTEIN ZNUA"/>
    <property type="match status" value="1"/>
</dbReference>
<gene>
    <name evidence="4" type="ORF">COB11_08705</name>
</gene>
<dbReference type="InterPro" id="IPR006127">
    <property type="entry name" value="ZnuA-like"/>
</dbReference>
<evidence type="ECO:0000256" key="2">
    <source>
        <dbReference type="ARBA" id="ARBA00022448"/>
    </source>
</evidence>
<dbReference type="PANTHER" id="PTHR42953">
    <property type="entry name" value="HIGH-AFFINITY ZINC UPTAKE SYSTEM PROTEIN ZNUA-RELATED"/>
    <property type="match status" value="1"/>
</dbReference>
<protein>
    <recommendedName>
        <fullName evidence="6">Zinc ABC transporter substrate-binding protein</fullName>
    </recommendedName>
</protein>
<dbReference type="InterPro" id="IPR050492">
    <property type="entry name" value="Bact_metal-bind_prot9"/>
</dbReference>
<evidence type="ECO:0008006" key="6">
    <source>
        <dbReference type="Google" id="ProtNLM"/>
    </source>
</evidence>
<proteinExistence type="inferred from homology"/>
<dbReference type="GO" id="GO:0046872">
    <property type="term" value="F:metal ion binding"/>
    <property type="evidence" value="ECO:0007669"/>
    <property type="project" value="InterPro"/>
</dbReference>
<dbReference type="GO" id="GO:0030001">
    <property type="term" value="P:metal ion transport"/>
    <property type="evidence" value="ECO:0007669"/>
    <property type="project" value="InterPro"/>
</dbReference>
<dbReference type="EMBL" id="NVUU01000143">
    <property type="protein sequence ID" value="PCI91085.1"/>
    <property type="molecule type" value="Genomic_DNA"/>
</dbReference>
<dbReference type="Pfam" id="PF01297">
    <property type="entry name" value="ZnuA"/>
    <property type="match status" value="1"/>
</dbReference>
<sequence>MIFFITFTILSSEKSVLSDILSKFATSIDKSPTNLMLKKFRILSYFLCLLALCASCSKPSNTNETPLVLVSISPYQTFVEMIAKDTVQVKVCVPENFNAHLFEPTPKQMRGYNTAKLWLSVGMPFEKKLMSSLKTLNPNLKIVNLSRGIPILDDTKDNFVFGSCGAHSHDHDRDHGHDHEDLHFWMSPTLMMTQAETITDALSKEFPNNAKFYRKNLKKVLEKLSALNGQITSILYPYKDSAVITSHPSLTYFCKNYGLIQISIECEGKSPLPRDISKILSLTRKHHTLCVFIQEQFDNKGALAIAKKLQLP</sequence>
<evidence type="ECO:0000313" key="5">
    <source>
        <dbReference type="Proteomes" id="UP000217838"/>
    </source>
</evidence>
<evidence type="ECO:0000256" key="1">
    <source>
        <dbReference type="ARBA" id="ARBA00011028"/>
    </source>
</evidence>
<keyword evidence="3" id="KW-0732">Signal</keyword>